<sequence length="180" mass="20273">MSAPYRRRRRADDRTQNRREFLVTGSWDNNPDRPARIPTRDPKEARRVARSLAAKAAYVIVEEFAARRGWETAYEIDGPALVAEATAAANTLAAGWPPAPAGYRPDADDRQRSWQAEQAVAENLRAEARARAEALAAEQATRRRRIAAELARTSRQLMTAPPEARPDYRRNARHMTGAQR</sequence>
<feature type="region of interest" description="Disordered" evidence="1">
    <location>
        <begin position="1"/>
        <end position="43"/>
    </location>
</feature>
<proteinExistence type="predicted"/>
<accession>A0ABW6J6K7</accession>
<keyword evidence="3" id="KW-1185">Reference proteome</keyword>
<dbReference type="RefSeq" id="WP_386253324.1">
    <property type="nucleotide sequence ID" value="NZ_JBHTRV010000055.1"/>
</dbReference>
<protein>
    <recommendedName>
        <fullName evidence="4">Tra3-like protein</fullName>
    </recommendedName>
</protein>
<name>A0ABW6J6K7_STRWE</name>
<reference evidence="2 3" key="1">
    <citation type="submission" date="2024-09" db="EMBL/GenBank/DDBJ databases">
        <title>The Natural Products Discovery Center: Release of the First 8490 Sequenced Strains for Exploring Actinobacteria Biosynthetic Diversity.</title>
        <authorList>
            <person name="Kalkreuter E."/>
            <person name="Kautsar S.A."/>
            <person name="Yang D."/>
            <person name="Bader C.D."/>
            <person name="Teijaro C.N."/>
            <person name="Fluegel L."/>
            <person name="Davis C.M."/>
            <person name="Simpson J.R."/>
            <person name="Lauterbach L."/>
            <person name="Steele A.D."/>
            <person name="Gui C."/>
            <person name="Meng S."/>
            <person name="Li G."/>
            <person name="Viehrig K."/>
            <person name="Ye F."/>
            <person name="Su P."/>
            <person name="Kiefer A.F."/>
            <person name="Nichols A."/>
            <person name="Cepeda A.J."/>
            <person name="Yan W."/>
            <person name="Fan B."/>
            <person name="Jiang Y."/>
            <person name="Adhikari A."/>
            <person name="Zheng C.-J."/>
            <person name="Schuster L."/>
            <person name="Cowan T.M."/>
            <person name="Smanski M.J."/>
            <person name="Chevrette M.G."/>
            <person name="De Carvalho L.P.S."/>
            <person name="Shen B."/>
        </authorList>
    </citation>
    <scope>NUCLEOTIDE SEQUENCE [LARGE SCALE GENOMIC DNA]</scope>
    <source>
        <strain evidence="2 3">NPDC056472</strain>
    </source>
</reference>
<feature type="compositionally biased region" description="Basic and acidic residues" evidence="1">
    <location>
        <begin position="10"/>
        <end position="21"/>
    </location>
</feature>
<organism evidence="2 3">
    <name type="scientific">Streptomyces wedmorensis</name>
    <dbReference type="NCBI Taxonomy" id="43759"/>
    <lineage>
        <taxon>Bacteria</taxon>
        <taxon>Bacillati</taxon>
        <taxon>Actinomycetota</taxon>
        <taxon>Actinomycetes</taxon>
        <taxon>Kitasatosporales</taxon>
        <taxon>Streptomycetaceae</taxon>
        <taxon>Streptomyces</taxon>
    </lineage>
</organism>
<evidence type="ECO:0000313" key="2">
    <source>
        <dbReference type="EMBL" id="MFE5985519.1"/>
    </source>
</evidence>
<evidence type="ECO:0000313" key="3">
    <source>
        <dbReference type="Proteomes" id="UP001600424"/>
    </source>
</evidence>
<evidence type="ECO:0008006" key="4">
    <source>
        <dbReference type="Google" id="ProtNLM"/>
    </source>
</evidence>
<feature type="region of interest" description="Disordered" evidence="1">
    <location>
        <begin position="150"/>
        <end position="180"/>
    </location>
</feature>
<feature type="compositionally biased region" description="Basic and acidic residues" evidence="1">
    <location>
        <begin position="30"/>
        <end position="43"/>
    </location>
</feature>
<gene>
    <name evidence="2" type="ORF">ACFQ63_38275</name>
</gene>
<dbReference type="Proteomes" id="UP001600424">
    <property type="component" value="Unassembled WGS sequence"/>
</dbReference>
<comment type="caution">
    <text evidence="2">The sequence shown here is derived from an EMBL/GenBank/DDBJ whole genome shotgun (WGS) entry which is preliminary data.</text>
</comment>
<dbReference type="EMBL" id="JBHTRV010000055">
    <property type="protein sequence ID" value="MFE5985519.1"/>
    <property type="molecule type" value="Genomic_DNA"/>
</dbReference>
<evidence type="ECO:0000256" key="1">
    <source>
        <dbReference type="SAM" id="MobiDB-lite"/>
    </source>
</evidence>